<organism evidence="2 3">
    <name type="scientific">Fulvimarina manganoxydans</name>
    <dbReference type="NCBI Taxonomy" id="937218"/>
    <lineage>
        <taxon>Bacteria</taxon>
        <taxon>Pseudomonadati</taxon>
        <taxon>Pseudomonadota</taxon>
        <taxon>Alphaproteobacteria</taxon>
        <taxon>Hyphomicrobiales</taxon>
        <taxon>Aurantimonadaceae</taxon>
        <taxon>Fulvimarina</taxon>
    </lineage>
</organism>
<evidence type="ECO:0000256" key="1">
    <source>
        <dbReference type="SAM" id="SignalP"/>
    </source>
</evidence>
<accession>A0A1W2DQL6</accession>
<feature type="signal peptide" evidence="1">
    <location>
        <begin position="1"/>
        <end position="25"/>
    </location>
</feature>
<dbReference type="InterPro" id="IPR021698">
    <property type="entry name" value="DUF3280"/>
</dbReference>
<dbReference type="EMBL" id="FWXR01000017">
    <property type="protein sequence ID" value="SMC99767.1"/>
    <property type="molecule type" value="Genomic_DNA"/>
</dbReference>
<keyword evidence="3" id="KW-1185">Reference proteome</keyword>
<evidence type="ECO:0008006" key="4">
    <source>
        <dbReference type="Google" id="ProtNLM"/>
    </source>
</evidence>
<proteinExistence type="predicted"/>
<evidence type="ECO:0000313" key="3">
    <source>
        <dbReference type="Proteomes" id="UP000192656"/>
    </source>
</evidence>
<name>A0A1W2DQL6_9HYPH</name>
<dbReference type="Pfam" id="PF11684">
    <property type="entry name" value="DUF3280"/>
    <property type="match status" value="1"/>
</dbReference>
<dbReference type="RefSeq" id="WP_170923335.1">
    <property type="nucleotide sequence ID" value="NZ_FWXR01000017.1"/>
</dbReference>
<protein>
    <recommendedName>
        <fullName evidence="4">DUF2380 domain-containing protein</fullName>
    </recommendedName>
</protein>
<evidence type="ECO:0000313" key="2">
    <source>
        <dbReference type="EMBL" id="SMC99767.1"/>
    </source>
</evidence>
<keyword evidence="1" id="KW-0732">Signal</keyword>
<sequence length="183" mass="19660">MGWITYGTVGLALALSLTEAVPALAQAAENSRASVAVIGFDYSDSSGELEDQSAEHAERVAAFRRQLRDGIIASERFEAVELPCVETSGCTRGSARADHLLKEAREAGADYLVFGSIHKMSTLVGSGRVDVLDVERDRILIDRILSFRGDNDDAFARAAGFAAKDIVKTLAEGETARQREAGR</sequence>
<feature type="chain" id="PRO_5012009264" description="DUF2380 domain-containing protein" evidence="1">
    <location>
        <begin position="26"/>
        <end position="183"/>
    </location>
</feature>
<reference evidence="2 3" key="1">
    <citation type="submission" date="2017-04" db="EMBL/GenBank/DDBJ databases">
        <authorList>
            <person name="Afonso C.L."/>
            <person name="Miller P.J."/>
            <person name="Scott M.A."/>
            <person name="Spackman E."/>
            <person name="Goraichik I."/>
            <person name="Dimitrov K.M."/>
            <person name="Suarez D.L."/>
            <person name="Swayne D.E."/>
        </authorList>
    </citation>
    <scope>NUCLEOTIDE SEQUENCE [LARGE SCALE GENOMIC DNA]</scope>
    <source>
        <strain evidence="2 3">CGMCC 1.10972</strain>
    </source>
</reference>
<gene>
    <name evidence="2" type="ORF">SAMN06297251_11711</name>
</gene>
<dbReference type="Proteomes" id="UP000192656">
    <property type="component" value="Unassembled WGS sequence"/>
</dbReference>
<dbReference type="AlphaFoldDB" id="A0A1W2DQL6"/>